<organism evidence="2 3">
    <name type="scientific">Mycena rosella</name>
    <name type="common">Pink bonnet</name>
    <name type="synonym">Agaricus rosellus</name>
    <dbReference type="NCBI Taxonomy" id="1033263"/>
    <lineage>
        <taxon>Eukaryota</taxon>
        <taxon>Fungi</taxon>
        <taxon>Dikarya</taxon>
        <taxon>Basidiomycota</taxon>
        <taxon>Agaricomycotina</taxon>
        <taxon>Agaricomycetes</taxon>
        <taxon>Agaricomycetidae</taxon>
        <taxon>Agaricales</taxon>
        <taxon>Marasmiineae</taxon>
        <taxon>Mycenaceae</taxon>
        <taxon>Mycena</taxon>
    </lineage>
</organism>
<name>A0AAD7FN47_MYCRO</name>
<feature type="compositionally biased region" description="Pro residues" evidence="1">
    <location>
        <begin position="1"/>
        <end position="20"/>
    </location>
</feature>
<evidence type="ECO:0000313" key="2">
    <source>
        <dbReference type="EMBL" id="KAJ7633756.1"/>
    </source>
</evidence>
<comment type="caution">
    <text evidence="2">The sequence shown here is derived from an EMBL/GenBank/DDBJ whole genome shotgun (WGS) entry which is preliminary data.</text>
</comment>
<dbReference type="EMBL" id="JARKIE010000484">
    <property type="protein sequence ID" value="KAJ7633756.1"/>
    <property type="molecule type" value="Genomic_DNA"/>
</dbReference>
<sequence length="230" mass="25853">MANPQPQVPVPQLPQLPPNYPRRFDPQAQLPARLQLRIDRWLNDPPESQFQAYGPVDGYFHAKFPSPFFLIKPQAYLSPVSDLPQGMLLLSRRRADHNATSAGVGVTDNRTYPDFTICQFFGADADGTAADMIRVVHEIGSTPADRRRIYRQLEGYLHSITPMRFDGWLLGVAQIQNEVFLMKNATLNTADFAPVFPTWISLFDQRGSAVAVTRQTGLKKPRESIDTGTK</sequence>
<dbReference type="Proteomes" id="UP001221757">
    <property type="component" value="Unassembled WGS sequence"/>
</dbReference>
<reference evidence="2" key="1">
    <citation type="submission" date="2023-03" db="EMBL/GenBank/DDBJ databases">
        <title>Massive genome expansion in bonnet fungi (Mycena s.s.) driven by repeated elements and novel gene families across ecological guilds.</title>
        <authorList>
            <consortium name="Lawrence Berkeley National Laboratory"/>
            <person name="Harder C.B."/>
            <person name="Miyauchi S."/>
            <person name="Viragh M."/>
            <person name="Kuo A."/>
            <person name="Thoen E."/>
            <person name="Andreopoulos B."/>
            <person name="Lu D."/>
            <person name="Skrede I."/>
            <person name="Drula E."/>
            <person name="Henrissat B."/>
            <person name="Morin E."/>
            <person name="Kohler A."/>
            <person name="Barry K."/>
            <person name="LaButti K."/>
            <person name="Morin E."/>
            <person name="Salamov A."/>
            <person name="Lipzen A."/>
            <person name="Mereny Z."/>
            <person name="Hegedus B."/>
            <person name="Baldrian P."/>
            <person name="Stursova M."/>
            <person name="Weitz H."/>
            <person name="Taylor A."/>
            <person name="Grigoriev I.V."/>
            <person name="Nagy L.G."/>
            <person name="Martin F."/>
            <person name="Kauserud H."/>
        </authorList>
    </citation>
    <scope>NUCLEOTIDE SEQUENCE</scope>
    <source>
        <strain evidence="2">CBHHK067</strain>
    </source>
</reference>
<evidence type="ECO:0000256" key="1">
    <source>
        <dbReference type="SAM" id="MobiDB-lite"/>
    </source>
</evidence>
<feature type="region of interest" description="Disordered" evidence="1">
    <location>
        <begin position="1"/>
        <end position="25"/>
    </location>
</feature>
<dbReference type="AlphaFoldDB" id="A0AAD7FN47"/>
<keyword evidence="3" id="KW-1185">Reference proteome</keyword>
<evidence type="ECO:0000313" key="3">
    <source>
        <dbReference type="Proteomes" id="UP001221757"/>
    </source>
</evidence>
<accession>A0AAD7FN47</accession>
<proteinExistence type="predicted"/>
<gene>
    <name evidence="2" type="ORF">B0H17DRAFT_1280479</name>
</gene>
<protein>
    <submittedName>
        <fullName evidence="2">Uncharacterized protein</fullName>
    </submittedName>
</protein>